<dbReference type="AlphaFoldDB" id="A0A174U2Z3"/>
<evidence type="ECO:0000313" key="2">
    <source>
        <dbReference type="EMBL" id="CUQ16572.1"/>
    </source>
</evidence>
<protein>
    <submittedName>
        <fullName evidence="2">Putative sulfite oxidase subunit YedZ</fullName>
    </submittedName>
</protein>
<feature type="transmembrane region" description="Helical" evidence="1">
    <location>
        <begin position="59"/>
        <end position="81"/>
    </location>
</feature>
<evidence type="ECO:0000256" key="1">
    <source>
        <dbReference type="SAM" id="Phobius"/>
    </source>
</evidence>
<evidence type="ECO:0000313" key="3">
    <source>
        <dbReference type="Proteomes" id="UP000095485"/>
    </source>
</evidence>
<dbReference type="GeneID" id="96230296"/>
<feature type="transmembrane region" description="Helical" evidence="1">
    <location>
        <begin position="28"/>
        <end position="47"/>
    </location>
</feature>
<sequence>MNLIIGIAITAIFYIVAADAIKKHPGVFYIGIYVWCGAVVMYFNLGYDQKFPEWFNEYFMNIFSRGIFSTATFMVVMFLGVITKHNKLSRKLMSVRGEISIMGSLIVLSHTVVFGVHYFPMLFTNPAAMPTRQMIAAIVTLILLAMLIPLFITSFKSVRRKMNGKTWKNIQRMAYPFFIGIYVHIMVLYSADVKSHMTGIIVYTVIYACYVILRLRKAALKSRKAKIATA</sequence>
<feature type="transmembrane region" description="Helical" evidence="1">
    <location>
        <begin position="197"/>
        <end position="215"/>
    </location>
</feature>
<feature type="transmembrane region" description="Helical" evidence="1">
    <location>
        <begin position="101"/>
        <end position="121"/>
    </location>
</feature>
<organism evidence="2 3">
    <name type="scientific">Dorea longicatena</name>
    <dbReference type="NCBI Taxonomy" id="88431"/>
    <lineage>
        <taxon>Bacteria</taxon>
        <taxon>Bacillati</taxon>
        <taxon>Bacillota</taxon>
        <taxon>Clostridia</taxon>
        <taxon>Lachnospirales</taxon>
        <taxon>Lachnospiraceae</taxon>
        <taxon>Dorea</taxon>
    </lineage>
</organism>
<dbReference type="OrthoDB" id="3174396at2"/>
<keyword evidence="1" id="KW-0812">Transmembrane</keyword>
<gene>
    <name evidence="2" type="ORF">ERS852526_03022</name>
</gene>
<dbReference type="EMBL" id="CZAY01000029">
    <property type="protein sequence ID" value="CUQ16572.1"/>
    <property type="molecule type" value="Genomic_DNA"/>
</dbReference>
<proteinExistence type="predicted"/>
<feature type="transmembrane region" description="Helical" evidence="1">
    <location>
        <begin position="6"/>
        <end position="21"/>
    </location>
</feature>
<reference evidence="2 3" key="1">
    <citation type="submission" date="2015-09" db="EMBL/GenBank/DDBJ databases">
        <authorList>
            <consortium name="Pathogen Informatics"/>
        </authorList>
    </citation>
    <scope>NUCLEOTIDE SEQUENCE [LARGE SCALE GENOMIC DNA]</scope>
    <source>
        <strain evidence="2 3">2789STDY5834914</strain>
    </source>
</reference>
<dbReference type="Proteomes" id="UP000095485">
    <property type="component" value="Unassembled WGS sequence"/>
</dbReference>
<keyword evidence="1" id="KW-0472">Membrane</keyword>
<accession>A0A174U2Z3</accession>
<keyword evidence="1" id="KW-1133">Transmembrane helix</keyword>
<name>A0A174U2Z3_9FIRM</name>
<dbReference type="RefSeq" id="WP_055284627.1">
    <property type="nucleotide sequence ID" value="NZ_CZAY01000029.1"/>
</dbReference>
<feature type="transmembrane region" description="Helical" evidence="1">
    <location>
        <begin position="133"/>
        <end position="152"/>
    </location>
</feature>
<feature type="transmembrane region" description="Helical" evidence="1">
    <location>
        <begin position="173"/>
        <end position="191"/>
    </location>
</feature>